<dbReference type="InterPro" id="IPR013103">
    <property type="entry name" value="RVT_2"/>
</dbReference>
<keyword evidence="3" id="KW-1185">Reference proteome</keyword>
<dbReference type="AlphaFoldDB" id="A0A5B6WID7"/>
<gene>
    <name evidence="2" type="ORF">EPI10_021908</name>
</gene>
<feature type="domain" description="Reverse transcriptase Ty1/copia-type" evidence="1">
    <location>
        <begin position="1"/>
        <end position="135"/>
    </location>
</feature>
<comment type="caution">
    <text evidence="2">The sequence shown here is derived from an EMBL/GenBank/DDBJ whole genome shotgun (WGS) entry which is preliminary data.</text>
</comment>
<dbReference type="OrthoDB" id="1304888at2759"/>
<dbReference type="CDD" id="cd09272">
    <property type="entry name" value="RNase_HI_RT_Ty1"/>
    <property type="match status" value="1"/>
</dbReference>
<dbReference type="EMBL" id="SMMG02000003">
    <property type="protein sequence ID" value="KAA3481549.1"/>
    <property type="molecule type" value="Genomic_DNA"/>
</dbReference>
<dbReference type="Proteomes" id="UP000325315">
    <property type="component" value="Unassembled WGS sequence"/>
</dbReference>
<accession>A0A5B6WID7</accession>
<protein>
    <submittedName>
        <fullName evidence="2">Retrovirus-related Pol polyprotein from transposon TNT 1-94</fullName>
    </submittedName>
</protein>
<dbReference type="Pfam" id="PF07727">
    <property type="entry name" value="RVT_2"/>
    <property type="match status" value="1"/>
</dbReference>
<evidence type="ECO:0000313" key="2">
    <source>
        <dbReference type="EMBL" id="KAA3481549.1"/>
    </source>
</evidence>
<evidence type="ECO:0000313" key="3">
    <source>
        <dbReference type="Proteomes" id="UP000325315"/>
    </source>
</evidence>
<proteinExistence type="predicted"/>
<evidence type="ECO:0000259" key="1">
    <source>
        <dbReference type="Pfam" id="PF07727"/>
    </source>
</evidence>
<sequence>MNQPPGFEVVNDHRQRLACRLNKYIYGLKQAPRAWFEKLRNFLVQQLNFKPSRADSSLFYKHTNAGSGDYAELGVVVSCLDHQFSLKDLRELGLFLGLEVLRHQDRMQVSQQEYASELLEQANTLNTKPMNTPMVSSPTLTSLVGSSLSDGSLQYLYSIRPDLSFAINKVSQYMHKPHDVDWTTVKRILQYDKGTIDYGLLFQASSMSLTSFSDADWASSVEDRKATSGFCAYLGDNLVGWMSSKQSVVSQSTTEAEYRSLANATSELTVVSLDTNSMLHAKVKHVELDIHFVRDKVLSDQLCVSFVPGCD</sequence>
<reference evidence="3" key="1">
    <citation type="journal article" date="2019" name="Plant Biotechnol. J.">
        <title>Genome sequencing of the Australian wild diploid species Gossypium australe highlights disease resistance and delayed gland morphogenesis.</title>
        <authorList>
            <person name="Cai Y."/>
            <person name="Cai X."/>
            <person name="Wang Q."/>
            <person name="Wang P."/>
            <person name="Zhang Y."/>
            <person name="Cai C."/>
            <person name="Xu Y."/>
            <person name="Wang K."/>
            <person name="Zhou Z."/>
            <person name="Wang C."/>
            <person name="Geng S."/>
            <person name="Li B."/>
            <person name="Dong Q."/>
            <person name="Hou Y."/>
            <person name="Wang H."/>
            <person name="Ai P."/>
            <person name="Liu Z."/>
            <person name="Yi F."/>
            <person name="Sun M."/>
            <person name="An G."/>
            <person name="Cheng J."/>
            <person name="Zhang Y."/>
            <person name="Shi Q."/>
            <person name="Xie Y."/>
            <person name="Shi X."/>
            <person name="Chang Y."/>
            <person name="Huang F."/>
            <person name="Chen Y."/>
            <person name="Hong S."/>
            <person name="Mi L."/>
            <person name="Sun Q."/>
            <person name="Zhang L."/>
            <person name="Zhou B."/>
            <person name="Peng R."/>
            <person name="Zhang X."/>
            <person name="Liu F."/>
        </authorList>
    </citation>
    <scope>NUCLEOTIDE SEQUENCE [LARGE SCALE GENOMIC DNA]</scope>
    <source>
        <strain evidence="3">cv. PA1801</strain>
    </source>
</reference>
<organism evidence="2 3">
    <name type="scientific">Gossypium australe</name>
    <dbReference type="NCBI Taxonomy" id="47621"/>
    <lineage>
        <taxon>Eukaryota</taxon>
        <taxon>Viridiplantae</taxon>
        <taxon>Streptophyta</taxon>
        <taxon>Embryophyta</taxon>
        <taxon>Tracheophyta</taxon>
        <taxon>Spermatophyta</taxon>
        <taxon>Magnoliopsida</taxon>
        <taxon>eudicotyledons</taxon>
        <taxon>Gunneridae</taxon>
        <taxon>Pentapetalae</taxon>
        <taxon>rosids</taxon>
        <taxon>malvids</taxon>
        <taxon>Malvales</taxon>
        <taxon>Malvaceae</taxon>
        <taxon>Malvoideae</taxon>
        <taxon>Gossypium</taxon>
    </lineage>
</organism>
<dbReference type="PANTHER" id="PTHR11439">
    <property type="entry name" value="GAG-POL-RELATED RETROTRANSPOSON"/>
    <property type="match status" value="1"/>
</dbReference>
<dbReference type="PANTHER" id="PTHR11439:SF467">
    <property type="entry name" value="INTEGRASE CATALYTIC DOMAIN-CONTAINING PROTEIN"/>
    <property type="match status" value="1"/>
</dbReference>
<name>A0A5B6WID7_9ROSI</name>